<comment type="similarity">
    <text evidence="2">Belongs to the TMEM208 family.</text>
</comment>
<dbReference type="InterPro" id="IPR008506">
    <property type="entry name" value="SND2/TMEM208"/>
</dbReference>
<keyword evidence="5" id="KW-0256">Endoplasmic reticulum</keyword>
<organism evidence="9">
    <name type="scientific">Scapholeberis mucronata</name>
    <dbReference type="NCBI Taxonomy" id="202097"/>
    <lineage>
        <taxon>Eukaryota</taxon>
        <taxon>Metazoa</taxon>
        <taxon>Ecdysozoa</taxon>
        <taxon>Arthropoda</taxon>
        <taxon>Crustacea</taxon>
        <taxon>Branchiopoda</taxon>
        <taxon>Diplostraca</taxon>
        <taxon>Cladocera</taxon>
        <taxon>Anomopoda</taxon>
        <taxon>Daphniidae</taxon>
        <taxon>Scapholeberis</taxon>
    </lineage>
</organism>
<keyword evidence="4 8" id="KW-0812">Transmembrane</keyword>
<dbReference type="GO" id="GO:0005773">
    <property type="term" value="C:vacuole"/>
    <property type="evidence" value="ECO:0007669"/>
    <property type="project" value="GOC"/>
</dbReference>
<evidence type="ECO:0000256" key="1">
    <source>
        <dbReference type="ARBA" id="ARBA00004477"/>
    </source>
</evidence>
<dbReference type="EMBL" id="LR024371">
    <property type="protein sequence ID" value="SVE93990.1"/>
    <property type="molecule type" value="mRNA"/>
</dbReference>
<feature type="transmembrane region" description="Helical" evidence="8">
    <location>
        <begin position="28"/>
        <end position="49"/>
    </location>
</feature>
<dbReference type="GO" id="GO:0006624">
    <property type="term" value="P:vacuolar protein processing"/>
    <property type="evidence" value="ECO:0007669"/>
    <property type="project" value="TreeGrafter"/>
</dbReference>
<protein>
    <recommendedName>
        <fullName evidence="3">Transmembrane protein 208</fullName>
    </recommendedName>
</protein>
<dbReference type="PANTHER" id="PTHR13505">
    <property type="entry name" value="TRANSMEMBRANE PROTEIN 208"/>
    <property type="match status" value="1"/>
</dbReference>
<evidence type="ECO:0000313" key="9">
    <source>
        <dbReference type="EMBL" id="SVE93990.1"/>
    </source>
</evidence>
<dbReference type="GO" id="GO:0005789">
    <property type="term" value="C:endoplasmic reticulum membrane"/>
    <property type="evidence" value="ECO:0007669"/>
    <property type="project" value="UniProtKB-SubCell"/>
</dbReference>
<feature type="transmembrane region" description="Helical" evidence="8">
    <location>
        <begin position="121"/>
        <end position="140"/>
    </location>
</feature>
<evidence type="ECO:0000256" key="6">
    <source>
        <dbReference type="ARBA" id="ARBA00022989"/>
    </source>
</evidence>
<evidence type="ECO:0000256" key="8">
    <source>
        <dbReference type="SAM" id="Phobius"/>
    </source>
</evidence>
<dbReference type="AlphaFoldDB" id="A0A4Y7NL61"/>
<keyword evidence="6 8" id="KW-1133">Transmembrane helix</keyword>
<evidence type="ECO:0000256" key="4">
    <source>
        <dbReference type="ARBA" id="ARBA00022692"/>
    </source>
</evidence>
<accession>A0A4Y7NL61</accession>
<dbReference type="Pfam" id="PF05620">
    <property type="entry name" value="TMEM208_SND2"/>
    <property type="match status" value="1"/>
</dbReference>
<feature type="transmembrane region" description="Helical" evidence="8">
    <location>
        <begin position="56"/>
        <end position="77"/>
    </location>
</feature>
<gene>
    <name evidence="9" type="primary">EOG090X0IGL</name>
</gene>
<dbReference type="PANTHER" id="PTHR13505:SF7">
    <property type="entry name" value="TRANSMEMBRANE PROTEIN 208"/>
    <property type="match status" value="1"/>
</dbReference>
<comment type="subcellular location">
    <subcellularLocation>
        <location evidence="1">Endoplasmic reticulum membrane</location>
        <topology evidence="1">Multi-pass membrane protein</topology>
    </subcellularLocation>
</comment>
<evidence type="ECO:0000256" key="3">
    <source>
        <dbReference type="ARBA" id="ARBA00015033"/>
    </source>
</evidence>
<name>A0A4Y7NL61_9CRUS</name>
<evidence type="ECO:0000256" key="5">
    <source>
        <dbReference type="ARBA" id="ARBA00022824"/>
    </source>
</evidence>
<evidence type="ECO:0000256" key="7">
    <source>
        <dbReference type="ARBA" id="ARBA00023136"/>
    </source>
</evidence>
<keyword evidence="7 8" id="KW-0472">Membrane</keyword>
<sequence length="182" mass="20984">MTTEKKSGKQATKGQKQIVEENAKTLNFYRNMMITGFMTTLTCWFLLFIRIHTFDIVLTTLSVFIQFCCYRFMVYMARAKYTETGQLIDGGVDLNMESGISEHIKDTIILITILQLRTRKVSNHFCLLLLLQPITVLWIIRVKIKHNAFSQEMAVESIVDKTGSVLEGEQKRKFSRNTDLAS</sequence>
<reference evidence="9" key="1">
    <citation type="submission" date="2018-08" db="EMBL/GenBank/DDBJ databases">
        <authorList>
            <person name="Cornetti L."/>
        </authorList>
    </citation>
    <scope>NUCLEOTIDE SEQUENCE</scope>
    <source>
        <strain evidence="9">BE-ASS</strain>
    </source>
</reference>
<evidence type="ECO:0000256" key="2">
    <source>
        <dbReference type="ARBA" id="ARBA00009950"/>
    </source>
</evidence>
<proteinExistence type="evidence at transcript level"/>